<keyword evidence="2" id="KW-1185">Reference proteome</keyword>
<dbReference type="Gramene" id="PSS36104">
    <property type="protein sequence ID" value="PSS36104"/>
    <property type="gene ID" value="CEY00_Acc00645"/>
</dbReference>
<name>A0A2R6S1D9_ACTCC</name>
<proteinExistence type="predicted"/>
<dbReference type="OrthoDB" id="10297290at2759"/>
<evidence type="ECO:0000313" key="1">
    <source>
        <dbReference type="EMBL" id="PSS36104.1"/>
    </source>
</evidence>
<reference evidence="1 2" key="1">
    <citation type="submission" date="2017-07" db="EMBL/GenBank/DDBJ databases">
        <title>An improved, manually edited Actinidia chinensis var. chinensis (kiwifruit) genome highlights the challenges associated with draft genomes and gene prediction in plants.</title>
        <authorList>
            <person name="Pilkington S."/>
            <person name="Crowhurst R."/>
            <person name="Hilario E."/>
            <person name="Nardozza S."/>
            <person name="Fraser L."/>
            <person name="Peng Y."/>
            <person name="Gunaseelan K."/>
            <person name="Simpson R."/>
            <person name="Tahir J."/>
            <person name="Deroles S."/>
            <person name="Templeton K."/>
            <person name="Luo Z."/>
            <person name="Davy M."/>
            <person name="Cheng C."/>
            <person name="Mcneilage M."/>
            <person name="Scaglione D."/>
            <person name="Liu Y."/>
            <person name="Zhang Q."/>
            <person name="Datson P."/>
            <person name="De Silva N."/>
            <person name="Gardiner S."/>
            <person name="Bassett H."/>
            <person name="Chagne D."/>
            <person name="Mccallum J."/>
            <person name="Dzierzon H."/>
            <person name="Deng C."/>
            <person name="Wang Y.-Y."/>
            <person name="Barron N."/>
            <person name="Manako K."/>
            <person name="Bowen J."/>
            <person name="Foster T."/>
            <person name="Erridge Z."/>
            <person name="Tiffin H."/>
            <person name="Waite C."/>
            <person name="Davies K."/>
            <person name="Grierson E."/>
            <person name="Laing W."/>
            <person name="Kirk R."/>
            <person name="Chen X."/>
            <person name="Wood M."/>
            <person name="Montefiori M."/>
            <person name="Brummell D."/>
            <person name="Schwinn K."/>
            <person name="Catanach A."/>
            <person name="Fullerton C."/>
            <person name="Li D."/>
            <person name="Meiyalaghan S."/>
            <person name="Nieuwenhuizen N."/>
            <person name="Read N."/>
            <person name="Prakash R."/>
            <person name="Hunter D."/>
            <person name="Zhang H."/>
            <person name="Mckenzie M."/>
            <person name="Knabel M."/>
            <person name="Harris A."/>
            <person name="Allan A."/>
            <person name="Chen A."/>
            <person name="Janssen B."/>
            <person name="Plunkett B."/>
            <person name="Dwamena C."/>
            <person name="Voogd C."/>
            <person name="Leif D."/>
            <person name="Lafferty D."/>
            <person name="Souleyre E."/>
            <person name="Varkonyi-Gasic E."/>
            <person name="Gambi F."/>
            <person name="Hanley J."/>
            <person name="Yao J.-L."/>
            <person name="Cheung J."/>
            <person name="David K."/>
            <person name="Warren B."/>
            <person name="Marsh K."/>
            <person name="Snowden K."/>
            <person name="Lin-Wang K."/>
            <person name="Brian L."/>
            <person name="Martinez-Sanchez M."/>
            <person name="Wang M."/>
            <person name="Ileperuma N."/>
            <person name="Macnee N."/>
            <person name="Campin R."/>
            <person name="Mcatee P."/>
            <person name="Drummond R."/>
            <person name="Espley R."/>
            <person name="Ireland H."/>
            <person name="Wu R."/>
            <person name="Atkinson R."/>
            <person name="Karunairetnam S."/>
            <person name="Bulley S."/>
            <person name="Chunkath S."/>
            <person name="Hanley Z."/>
            <person name="Storey R."/>
            <person name="Thrimawithana A."/>
            <person name="Thomson S."/>
            <person name="David C."/>
            <person name="Testolin R."/>
        </authorList>
    </citation>
    <scope>NUCLEOTIDE SEQUENCE [LARGE SCALE GENOMIC DNA]</scope>
    <source>
        <strain evidence="2">cv. Red5</strain>
        <tissue evidence="1">Young leaf</tissue>
    </source>
</reference>
<accession>A0A2R6S1D9</accession>
<evidence type="ECO:0000313" key="2">
    <source>
        <dbReference type="Proteomes" id="UP000241394"/>
    </source>
</evidence>
<protein>
    <submittedName>
        <fullName evidence="1">F-box protein</fullName>
    </submittedName>
</protein>
<organism evidence="1 2">
    <name type="scientific">Actinidia chinensis var. chinensis</name>
    <name type="common">Chinese soft-hair kiwi</name>
    <dbReference type="NCBI Taxonomy" id="1590841"/>
    <lineage>
        <taxon>Eukaryota</taxon>
        <taxon>Viridiplantae</taxon>
        <taxon>Streptophyta</taxon>
        <taxon>Embryophyta</taxon>
        <taxon>Tracheophyta</taxon>
        <taxon>Spermatophyta</taxon>
        <taxon>Magnoliopsida</taxon>
        <taxon>eudicotyledons</taxon>
        <taxon>Gunneridae</taxon>
        <taxon>Pentapetalae</taxon>
        <taxon>asterids</taxon>
        <taxon>Ericales</taxon>
        <taxon>Actinidiaceae</taxon>
        <taxon>Actinidia</taxon>
    </lineage>
</organism>
<dbReference type="Proteomes" id="UP000241394">
    <property type="component" value="Chromosome LG1"/>
</dbReference>
<gene>
    <name evidence="1" type="ORF">CEY00_Acc00645</name>
</gene>
<reference evidence="2" key="2">
    <citation type="journal article" date="2018" name="BMC Genomics">
        <title>A manually annotated Actinidia chinensis var. chinensis (kiwifruit) genome highlights the challenges associated with draft genomes and gene prediction in plants.</title>
        <authorList>
            <person name="Pilkington S.M."/>
            <person name="Crowhurst R."/>
            <person name="Hilario E."/>
            <person name="Nardozza S."/>
            <person name="Fraser L."/>
            <person name="Peng Y."/>
            <person name="Gunaseelan K."/>
            <person name="Simpson R."/>
            <person name="Tahir J."/>
            <person name="Deroles S.C."/>
            <person name="Templeton K."/>
            <person name="Luo Z."/>
            <person name="Davy M."/>
            <person name="Cheng C."/>
            <person name="McNeilage M."/>
            <person name="Scaglione D."/>
            <person name="Liu Y."/>
            <person name="Zhang Q."/>
            <person name="Datson P."/>
            <person name="De Silva N."/>
            <person name="Gardiner S.E."/>
            <person name="Bassett H."/>
            <person name="Chagne D."/>
            <person name="McCallum J."/>
            <person name="Dzierzon H."/>
            <person name="Deng C."/>
            <person name="Wang Y.Y."/>
            <person name="Barron L."/>
            <person name="Manako K."/>
            <person name="Bowen J."/>
            <person name="Foster T.M."/>
            <person name="Erridge Z.A."/>
            <person name="Tiffin H."/>
            <person name="Waite C.N."/>
            <person name="Davies K.M."/>
            <person name="Grierson E.P."/>
            <person name="Laing W.A."/>
            <person name="Kirk R."/>
            <person name="Chen X."/>
            <person name="Wood M."/>
            <person name="Montefiori M."/>
            <person name="Brummell D.A."/>
            <person name="Schwinn K.E."/>
            <person name="Catanach A."/>
            <person name="Fullerton C."/>
            <person name="Li D."/>
            <person name="Meiyalaghan S."/>
            <person name="Nieuwenhuizen N."/>
            <person name="Read N."/>
            <person name="Prakash R."/>
            <person name="Hunter D."/>
            <person name="Zhang H."/>
            <person name="McKenzie M."/>
            <person name="Knabel M."/>
            <person name="Harris A."/>
            <person name="Allan A.C."/>
            <person name="Gleave A."/>
            <person name="Chen A."/>
            <person name="Janssen B.J."/>
            <person name="Plunkett B."/>
            <person name="Ampomah-Dwamena C."/>
            <person name="Voogd C."/>
            <person name="Leif D."/>
            <person name="Lafferty D."/>
            <person name="Souleyre E.J.F."/>
            <person name="Varkonyi-Gasic E."/>
            <person name="Gambi F."/>
            <person name="Hanley J."/>
            <person name="Yao J.L."/>
            <person name="Cheung J."/>
            <person name="David K.M."/>
            <person name="Warren B."/>
            <person name="Marsh K."/>
            <person name="Snowden K.C."/>
            <person name="Lin-Wang K."/>
            <person name="Brian L."/>
            <person name="Martinez-Sanchez M."/>
            <person name="Wang M."/>
            <person name="Ileperuma N."/>
            <person name="Macnee N."/>
            <person name="Campin R."/>
            <person name="McAtee P."/>
            <person name="Drummond R.S.M."/>
            <person name="Espley R.V."/>
            <person name="Ireland H.S."/>
            <person name="Wu R."/>
            <person name="Atkinson R.G."/>
            <person name="Karunairetnam S."/>
            <person name="Bulley S."/>
            <person name="Chunkath S."/>
            <person name="Hanley Z."/>
            <person name="Storey R."/>
            <person name="Thrimawithana A.H."/>
            <person name="Thomson S."/>
            <person name="David C."/>
            <person name="Testolin R."/>
            <person name="Huang H."/>
            <person name="Hellens R.P."/>
            <person name="Schaffer R.J."/>
        </authorList>
    </citation>
    <scope>NUCLEOTIDE SEQUENCE [LARGE SCALE GENOMIC DNA]</scope>
    <source>
        <strain evidence="2">cv. Red5</strain>
    </source>
</reference>
<comment type="caution">
    <text evidence="1">The sequence shown here is derived from an EMBL/GenBank/DDBJ whole genome shotgun (WGS) entry which is preliminary data.</text>
</comment>
<dbReference type="AlphaFoldDB" id="A0A2R6S1D9"/>
<dbReference type="EMBL" id="NKQK01000001">
    <property type="protein sequence ID" value="PSS36104.1"/>
    <property type="molecule type" value="Genomic_DNA"/>
</dbReference>
<dbReference type="InParanoid" id="A0A2R6S1D9"/>
<sequence>MRITAPPGVFYYRVVFWNGAIHWMNRVNSHFRFDVDAENLVRTPLPSNPNTLPEDKICYLGECGGDLLLIQTRMYYAMKFRFFEMDRDFSMLGVVKSANGEDVLVLAITGNFVSYNLNIKALKTLRMLPELHPGDYHYCNVYLFIESLYPV</sequence>